<dbReference type="Pfam" id="PF16331">
    <property type="entry name" value="TolA_bind_tri"/>
    <property type="match status" value="1"/>
</dbReference>
<keyword evidence="1" id="KW-0131">Cell cycle</keyword>
<dbReference type="RefSeq" id="WP_377003810.1">
    <property type="nucleotide sequence ID" value="NZ_JBHSGG010000017.1"/>
</dbReference>
<dbReference type="InterPro" id="IPR011990">
    <property type="entry name" value="TPR-like_helical_dom_sf"/>
</dbReference>
<dbReference type="InterPro" id="IPR034706">
    <property type="entry name" value="CpoB"/>
</dbReference>
<gene>
    <name evidence="4" type="primary">ybgF</name>
    <name evidence="1" type="synonym">cpoB</name>
    <name evidence="4" type="ORF">ACFO3Q_06365</name>
</gene>
<keyword evidence="1" id="KW-0732">Signal</keyword>
<evidence type="ECO:0000256" key="1">
    <source>
        <dbReference type="HAMAP-Rule" id="MF_02066"/>
    </source>
</evidence>
<reference evidence="5" key="1">
    <citation type="journal article" date="2019" name="Int. J. Syst. Evol. Microbiol.">
        <title>The Global Catalogue of Microorganisms (GCM) 10K type strain sequencing project: providing services to taxonomists for standard genome sequencing and annotation.</title>
        <authorList>
            <consortium name="The Broad Institute Genomics Platform"/>
            <consortium name="The Broad Institute Genome Sequencing Center for Infectious Disease"/>
            <person name="Wu L."/>
            <person name="Ma J."/>
        </authorList>
    </citation>
    <scope>NUCLEOTIDE SEQUENCE [LARGE SCALE GENOMIC DNA]</scope>
    <source>
        <strain evidence="5">CGMCC 1.13574</strain>
    </source>
</reference>
<feature type="coiled-coil region" evidence="1">
    <location>
        <begin position="54"/>
        <end position="81"/>
    </location>
</feature>
<dbReference type="Gene3D" id="1.25.40.10">
    <property type="entry name" value="Tetratricopeptide repeat domain"/>
    <property type="match status" value="1"/>
</dbReference>
<evidence type="ECO:0000259" key="3">
    <source>
        <dbReference type="Pfam" id="PF16331"/>
    </source>
</evidence>
<sequence precursor="true">MHVRFLQVAIVAAALVAAAPVSAQRASLADRVAALEQQQARQGSESSFEQVNRMMQLQSELQALRGQVESMQAELEQLRTRSRQQYVDLDARIGRIEGGQLPAGGGADGTLMEPPELGRQGGEGAAAPVSEPVAELRRVGQSVIPGSQLGTDGAAAAPADPATERADYQAAFDALKEGQYADAAARFRSFIERHPQSALIDNANYWLGESYYVTQNYDLALEAFQTLVQRYPDSDKAPGALLKAGYSQLELRQYDAGEATLRRVLEQYPGTPEASLADGRLRGLVLDRQR</sequence>
<dbReference type="InterPro" id="IPR019734">
    <property type="entry name" value="TPR_rpt"/>
</dbReference>
<comment type="caution">
    <text evidence="4">The sequence shown here is derived from an EMBL/GenBank/DDBJ whole genome shotgun (WGS) entry which is preliminary data.</text>
</comment>
<keyword evidence="5" id="KW-1185">Reference proteome</keyword>
<evidence type="ECO:0000256" key="2">
    <source>
        <dbReference type="PROSITE-ProRule" id="PRU00339"/>
    </source>
</evidence>
<dbReference type="InterPro" id="IPR032519">
    <property type="entry name" value="YbgF_tri"/>
</dbReference>
<dbReference type="NCBIfam" id="TIGR02795">
    <property type="entry name" value="tol_pal_ybgF"/>
    <property type="match status" value="1"/>
</dbReference>
<dbReference type="Gene3D" id="1.20.5.110">
    <property type="match status" value="1"/>
</dbReference>
<comment type="function">
    <text evidence="1">Mediates coordination of peptidoglycan synthesis and outer membrane constriction during cell division.</text>
</comment>
<keyword evidence="1" id="KW-0574">Periplasm</keyword>
<accession>A0ABV9NL31</accession>
<feature type="signal peptide" evidence="1">
    <location>
        <begin position="1"/>
        <end position="23"/>
    </location>
</feature>
<evidence type="ECO:0000313" key="5">
    <source>
        <dbReference type="Proteomes" id="UP001595892"/>
    </source>
</evidence>
<protein>
    <recommendedName>
        <fullName evidence="1">Cell division coordinator CpoB</fullName>
    </recommendedName>
</protein>
<keyword evidence="1" id="KW-0175">Coiled coil</keyword>
<comment type="similarity">
    <text evidence="1">Belongs to the CpoB family.</text>
</comment>
<organism evidence="4 5">
    <name type="scientific">Coralloluteibacterium thermophilum</name>
    <dbReference type="NCBI Taxonomy" id="2707049"/>
    <lineage>
        <taxon>Bacteria</taxon>
        <taxon>Pseudomonadati</taxon>
        <taxon>Pseudomonadota</taxon>
        <taxon>Gammaproteobacteria</taxon>
        <taxon>Lysobacterales</taxon>
        <taxon>Lysobacteraceae</taxon>
        <taxon>Coralloluteibacterium</taxon>
    </lineage>
</organism>
<comment type="subcellular location">
    <subcellularLocation>
        <location evidence="1">Periplasm</location>
    </subcellularLocation>
</comment>
<dbReference type="PROSITE" id="PS50005">
    <property type="entry name" value="TPR"/>
    <property type="match status" value="1"/>
</dbReference>
<keyword evidence="2" id="KW-0802">TPR repeat</keyword>
<dbReference type="SUPFAM" id="SSF48452">
    <property type="entry name" value="TPR-like"/>
    <property type="match status" value="1"/>
</dbReference>
<feature type="chain" id="PRO_5044901607" description="Cell division coordinator CpoB" evidence="1">
    <location>
        <begin position="24"/>
        <end position="290"/>
    </location>
</feature>
<dbReference type="Proteomes" id="UP001595892">
    <property type="component" value="Unassembled WGS sequence"/>
</dbReference>
<dbReference type="HAMAP" id="MF_02066">
    <property type="entry name" value="CpoB"/>
    <property type="match status" value="1"/>
</dbReference>
<evidence type="ECO:0000313" key="4">
    <source>
        <dbReference type="EMBL" id="MFC4727793.1"/>
    </source>
</evidence>
<proteinExistence type="inferred from homology"/>
<feature type="repeat" description="TPR" evidence="2">
    <location>
        <begin position="201"/>
        <end position="234"/>
    </location>
</feature>
<keyword evidence="1" id="KW-0132">Cell division</keyword>
<dbReference type="Pfam" id="PF13432">
    <property type="entry name" value="TPR_16"/>
    <property type="match status" value="1"/>
</dbReference>
<name>A0ABV9NL31_9GAMM</name>
<feature type="domain" description="YbgF trimerisation" evidence="3">
    <location>
        <begin position="27"/>
        <end position="99"/>
    </location>
</feature>
<dbReference type="EMBL" id="JBHSGG010000017">
    <property type="protein sequence ID" value="MFC4727793.1"/>
    <property type="molecule type" value="Genomic_DNA"/>
</dbReference>
<dbReference type="InterPro" id="IPR014162">
    <property type="entry name" value="CpoB_C"/>
</dbReference>
<dbReference type="Pfam" id="PF13174">
    <property type="entry name" value="TPR_6"/>
    <property type="match status" value="1"/>
</dbReference>